<dbReference type="Pfam" id="PF00072">
    <property type="entry name" value="Response_reg"/>
    <property type="match status" value="1"/>
</dbReference>
<protein>
    <recommendedName>
        <fullName evidence="3">Response regulatory domain-containing protein</fullName>
    </recommendedName>
</protein>
<dbReference type="SMART" id="SM00448">
    <property type="entry name" value="REC"/>
    <property type="match status" value="1"/>
</dbReference>
<dbReference type="InterPro" id="IPR011006">
    <property type="entry name" value="CheY-like_superfamily"/>
</dbReference>
<comment type="caution">
    <text evidence="4">The sequence shown here is derived from an EMBL/GenBank/DDBJ whole genome shotgun (WGS) entry which is preliminary data.</text>
</comment>
<dbReference type="PANTHER" id="PTHR44591:SF23">
    <property type="entry name" value="CHEY SUBFAMILY"/>
    <property type="match status" value="1"/>
</dbReference>
<dbReference type="InterPro" id="IPR001789">
    <property type="entry name" value="Sig_transdc_resp-reg_receiver"/>
</dbReference>
<dbReference type="Gene3D" id="3.40.50.2300">
    <property type="match status" value="1"/>
</dbReference>
<evidence type="ECO:0000313" key="5">
    <source>
        <dbReference type="Proteomes" id="UP000250918"/>
    </source>
</evidence>
<organism evidence="4 5">
    <name type="scientific">candidate division GN15 bacterium</name>
    <dbReference type="NCBI Taxonomy" id="2072418"/>
    <lineage>
        <taxon>Bacteria</taxon>
        <taxon>candidate division GN15</taxon>
    </lineage>
</organism>
<dbReference type="AlphaFoldDB" id="A0A855X0K0"/>
<feature type="domain" description="Response regulatory" evidence="3">
    <location>
        <begin position="8"/>
        <end position="124"/>
    </location>
</feature>
<evidence type="ECO:0000256" key="2">
    <source>
        <dbReference type="PROSITE-ProRule" id="PRU00169"/>
    </source>
</evidence>
<dbReference type="PANTHER" id="PTHR44591">
    <property type="entry name" value="STRESS RESPONSE REGULATOR PROTEIN 1"/>
    <property type="match status" value="1"/>
</dbReference>
<dbReference type="GO" id="GO:0000160">
    <property type="term" value="P:phosphorelay signal transduction system"/>
    <property type="evidence" value="ECO:0007669"/>
    <property type="project" value="InterPro"/>
</dbReference>
<feature type="modified residue" description="4-aspartylphosphate" evidence="2">
    <location>
        <position position="59"/>
    </location>
</feature>
<proteinExistence type="predicted"/>
<dbReference type="EMBL" id="PQAP01000114">
    <property type="protein sequence ID" value="PWB71464.1"/>
    <property type="molecule type" value="Genomic_DNA"/>
</dbReference>
<sequence>MKGNGIVRILVIDDEEMIRTLAVKILEKAGHAVMTAESGREGIELVERNPEMIDVAIVDNTMPGMTGLDTIREIRRCSELLPCILSSGHVIEPEQVPEDIRLHTYLLQKPYRPQTLVEKVADIRLAS</sequence>
<evidence type="ECO:0000259" key="3">
    <source>
        <dbReference type="PROSITE" id="PS50110"/>
    </source>
</evidence>
<evidence type="ECO:0000313" key="4">
    <source>
        <dbReference type="EMBL" id="PWB71464.1"/>
    </source>
</evidence>
<reference evidence="4 5" key="1">
    <citation type="journal article" date="2018" name="ISME J.">
        <title>A methanotrophic archaeon couples anaerobic oxidation of methane to Fe(III) reduction.</title>
        <authorList>
            <person name="Cai C."/>
            <person name="Leu A.O."/>
            <person name="Xie G.J."/>
            <person name="Guo J."/>
            <person name="Feng Y."/>
            <person name="Zhao J.X."/>
            <person name="Tyson G.W."/>
            <person name="Yuan Z."/>
            <person name="Hu S."/>
        </authorList>
    </citation>
    <scope>NUCLEOTIDE SEQUENCE [LARGE SCALE GENOMIC DNA]</scope>
    <source>
        <strain evidence="4">FeB_12</strain>
    </source>
</reference>
<gene>
    <name evidence="4" type="ORF">C3F09_07800</name>
</gene>
<dbReference type="PROSITE" id="PS50110">
    <property type="entry name" value="RESPONSE_REGULATORY"/>
    <property type="match status" value="1"/>
</dbReference>
<keyword evidence="1 2" id="KW-0597">Phosphoprotein</keyword>
<dbReference type="SUPFAM" id="SSF52172">
    <property type="entry name" value="CheY-like"/>
    <property type="match status" value="1"/>
</dbReference>
<accession>A0A855X0K0</accession>
<dbReference type="Proteomes" id="UP000250918">
    <property type="component" value="Unassembled WGS sequence"/>
</dbReference>
<dbReference type="InterPro" id="IPR050595">
    <property type="entry name" value="Bact_response_regulator"/>
</dbReference>
<evidence type="ECO:0000256" key="1">
    <source>
        <dbReference type="ARBA" id="ARBA00022553"/>
    </source>
</evidence>
<name>A0A855X0K0_9BACT</name>